<dbReference type="Proteomes" id="UP000319384">
    <property type="component" value="Unassembled WGS sequence"/>
</dbReference>
<dbReference type="EMBL" id="SHBH01000020">
    <property type="protein sequence ID" value="RZO26045.1"/>
    <property type="molecule type" value="Genomic_DNA"/>
</dbReference>
<evidence type="ECO:0000256" key="1">
    <source>
        <dbReference type="ARBA" id="ARBA00001947"/>
    </source>
</evidence>
<dbReference type="CDD" id="cd07737">
    <property type="entry name" value="YcbL-like_MBL-fold"/>
    <property type="match status" value="1"/>
</dbReference>
<organism evidence="6 7">
    <name type="scientific">SAR86 cluster bacterium</name>
    <dbReference type="NCBI Taxonomy" id="2030880"/>
    <lineage>
        <taxon>Bacteria</taxon>
        <taxon>Pseudomonadati</taxon>
        <taxon>Pseudomonadota</taxon>
        <taxon>Gammaproteobacteria</taxon>
        <taxon>SAR86 cluster</taxon>
    </lineage>
</organism>
<proteinExistence type="predicted"/>
<dbReference type="InterPro" id="IPR036866">
    <property type="entry name" value="RibonucZ/Hydroxyglut_hydro"/>
</dbReference>
<dbReference type="InterPro" id="IPR051453">
    <property type="entry name" value="MBL_Glyoxalase_II"/>
</dbReference>
<accession>A0A520MXU2</accession>
<evidence type="ECO:0000256" key="4">
    <source>
        <dbReference type="ARBA" id="ARBA00022833"/>
    </source>
</evidence>
<name>A0A520MXU2_9GAMM</name>
<keyword evidence="3 6" id="KW-0378">Hydrolase</keyword>
<dbReference type="SUPFAM" id="SSF56281">
    <property type="entry name" value="Metallo-hydrolase/oxidoreductase"/>
    <property type="match status" value="1"/>
</dbReference>
<dbReference type="PANTHER" id="PTHR46233">
    <property type="entry name" value="HYDROXYACYLGLUTATHIONE HYDROLASE GLOC"/>
    <property type="match status" value="1"/>
</dbReference>
<dbReference type="InterPro" id="IPR001279">
    <property type="entry name" value="Metallo-B-lactamas"/>
</dbReference>
<evidence type="ECO:0000256" key="2">
    <source>
        <dbReference type="ARBA" id="ARBA00022723"/>
    </source>
</evidence>
<protein>
    <submittedName>
        <fullName evidence="6">MBL fold metallo-hydrolase</fullName>
    </submittedName>
</protein>
<dbReference type="Pfam" id="PF00753">
    <property type="entry name" value="Lactamase_B"/>
    <property type="match status" value="1"/>
</dbReference>
<keyword evidence="2" id="KW-0479">Metal-binding</keyword>
<dbReference type="SMART" id="SM00849">
    <property type="entry name" value="Lactamase_B"/>
    <property type="match status" value="1"/>
</dbReference>
<dbReference type="AlphaFoldDB" id="A0A520MXU2"/>
<dbReference type="GO" id="GO:0016787">
    <property type="term" value="F:hydrolase activity"/>
    <property type="evidence" value="ECO:0007669"/>
    <property type="project" value="UniProtKB-KW"/>
</dbReference>
<evidence type="ECO:0000259" key="5">
    <source>
        <dbReference type="SMART" id="SM00849"/>
    </source>
</evidence>
<evidence type="ECO:0000256" key="3">
    <source>
        <dbReference type="ARBA" id="ARBA00022801"/>
    </source>
</evidence>
<dbReference type="Gene3D" id="3.60.15.10">
    <property type="entry name" value="Ribonuclease Z/Hydroxyacylglutathione hydrolase-like"/>
    <property type="match status" value="1"/>
</dbReference>
<comment type="caution">
    <text evidence="6">The sequence shown here is derived from an EMBL/GenBank/DDBJ whole genome shotgun (WGS) entry which is preliminary data.</text>
</comment>
<evidence type="ECO:0000313" key="6">
    <source>
        <dbReference type="EMBL" id="RZO26045.1"/>
    </source>
</evidence>
<dbReference type="GO" id="GO:0046872">
    <property type="term" value="F:metal ion binding"/>
    <property type="evidence" value="ECO:0007669"/>
    <property type="project" value="UniProtKB-KW"/>
</dbReference>
<reference evidence="6 7" key="1">
    <citation type="submission" date="2019-02" db="EMBL/GenBank/DDBJ databases">
        <title>Prokaryotic population dynamics and viral predation in marine succession experiment using metagenomics: the confinement effect.</title>
        <authorList>
            <person name="Haro-Moreno J.M."/>
            <person name="Rodriguez-Valera F."/>
            <person name="Lopez-Perez M."/>
        </authorList>
    </citation>
    <scope>NUCLEOTIDE SEQUENCE [LARGE SCALE GENOMIC DNA]</scope>
    <source>
        <strain evidence="6">MED-G162</strain>
    </source>
</reference>
<comment type="cofactor">
    <cofactor evidence="1">
        <name>Zn(2+)</name>
        <dbReference type="ChEBI" id="CHEBI:29105"/>
    </cofactor>
</comment>
<gene>
    <name evidence="6" type="ORF">EVA95_02710</name>
</gene>
<sequence>MLKALIQSVTLFEQNASILYCDETNKCAIVDPGGDIELLLKISKDNNLIPEKILLTHGHIDHAGGATELAEILGIEIHGPHIEDKFLLDSLQNQGEMFGLPSRNCYPNRWFEEGDEIKIGKEILEVYFCPGHTPGHIIFFSRRSRLAIVGDVLFNGSIGRTDLPGGDFDQLISSVKNKLWPLGDDIEFIPGHGPSSNFKVERISNPFVSDAVLNNS</sequence>
<feature type="domain" description="Metallo-beta-lactamase" evidence="5">
    <location>
        <begin position="14"/>
        <end position="192"/>
    </location>
</feature>
<keyword evidence="4" id="KW-0862">Zinc</keyword>
<dbReference type="PANTHER" id="PTHR46233:SF3">
    <property type="entry name" value="HYDROXYACYLGLUTATHIONE HYDROLASE GLOC"/>
    <property type="match status" value="1"/>
</dbReference>
<evidence type="ECO:0000313" key="7">
    <source>
        <dbReference type="Proteomes" id="UP000319384"/>
    </source>
</evidence>